<feature type="domain" description="HTH araC/xylS-type" evidence="4">
    <location>
        <begin position="174"/>
        <end position="272"/>
    </location>
</feature>
<dbReference type="InterPro" id="IPR003313">
    <property type="entry name" value="AraC-bd"/>
</dbReference>
<dbReference type="PRINTS" id="PR00032">
    <property type="entry name" value="HTHARAC"/>
</dbReference>
<reference evidence="5" key="1">
    <citation type="submission" date="2020-10" db="EMBL/GenBank/DDBJ databases">
        <authorList>
            <person name="Gilroy R."/>
        </authorList>
    </citation>
    <scope>NUCLEOTIDE SEQUENCE</scope>
    <source>
        <strain evidence="5">CHK190-19873</strain>
    </source>
</reference>
<evidence type="ECO:0000313" key="5">
    <source>
        <dbReference type="EMBL" id="HIS29970.1"/>
    </source>
</evidence>
<sequence length="289" mass="33395">MSREFIELFRSNHATTSSSVTLCYAGKESCKPGHRFGPAARAHYLIHFVLRGKGKFTTNRVVYPVHANQLFLIKPGEPSYYIADDQEPWEYIWVAFMGKDVSAILEDCGLLSRGPIMSFQPQEKLLNALENTIRQLSSHTENEYSLLGDLYTVFGCLAKEYRDTASQCENLYLKQAVNFIQNNYSHNIRVQDIADYLQIDRTYLYRLFMNEFHLSPKQYLLKYQIRISLQLLTNSKMQIKEVAYSCGFSDPAAFSKYFYKELGFTPKEFRHIDGDAILSYVNKQMPADA</sequence>
<dbReference type="InterPro" id="IPR020449">
    <property type="entry name" value="Tscrpt_reg_AraC-type_HTH"/>
</dbReference>
<dbReference type="InterPro" id="IPR037923">
    <property type="entry name" value="HTH-like"/>
</dbReference>
<dbReference type="Proteomes" id="UP000823935">
    <property type="component" value="Unassembled WGS sequence"/>
</dbReference>
<dbReference type="InterPro" id="IPR018060">
    <property type="entry name" value="HTH_AraC"/>
</dbReference>
<dbReference type="SMART" id="SM00342">
    <property type="entry name" value="HTH_ARAC"/>
    <property type="match status" value="1"/>
</dbReference>
<dbReference type="SUPFAM" id="SSF46689">
    <property type="entry name" value="Homeodomain-like"/>
    <property type="match status" value="2"/>
</dbReference>
<evidence type="ECO:0000256" key="3">
    <source>
        <dbReference type="ARBA" id="ARBA00023163"/>
    </source>
</evidence>
<dbReference type="PANTHER" id="PTHR43280:SF2">
    <property type="entry name" value="HTH-TYPE TRANSCRIPTIONAL REGULATOR EXSA"/>
    <property type="match status" value="1"/>
</dbReference>
<dbReference type="Gene3D" id="1.10.10.60">
    <property type="entry name" value="Homeodomain-like"/>
    <property type="match status" value="2"/>
</dbReference>
<proteinExistence type="predicted"/>
<gene>
    <name evidence="5" type="ORF">IAB44_00235</name>
</gene>
<dbReference type="Pfam" id="PF02311">
    <property type="entry name" value="AraC_binding"/>
    <property type="match status" value="1"/>
</dbReference>
<evidence type="ECO:0000259" key="4">
    <source>
        <dbReference type="PROSITE" id="PS01124"/>
    </source>
</evidence>
<dbReference type="AlphaFoldDB" id="A0A9D1EQ86"/>
<protein>
    <submittedName>
        <fullName evidence="5">AraC family transcriptional regulator</fullName>
    </submittedName>
</protein>
<reference evidence="5" key="2">
    <citation type="journal article" date="2021" name="PeerJ">
        <title>Extensive microbial diversity within the chicken gut microbiome revealed by metagenomics and culture.</title>
        <authorList>
            <person name="Gilroy R."/>
            <person name="Ravi A."/>
            <person name="Getino M."/>
            <person name="Pursley I."/>
            <person name="Horton D.L."/>
            <person name="Alikhan N.F."/>
            <person name="Baker D."/>
            <person name="Gharbi K."/>
            <person name="Hall N."/>
            <person name="Watson M."/>
            <person name="Adriaenssens E.M."/>
            <person name="Foster-Nyarko E."/>
            <person name="Jarju S."/>
            <person name="Secka A."/>
            <person name="Antonio M."/>
            <person name="Oren A."/>
            <person name="Chaudhuri R.R."/>
            <person name="La Ragione R."/>
            <person name="Hildebrand F."/>
            <person name="Pallen M.J."/>
        </authorList>
    </citation>
    <scope>NUCLEOTIDE SEQUENCE</scope>
    <source>
        <strain evidence="5">CHK190-19873</strain>
    </source>
</reference>
<evidence type="ECO:0000256" key="1">
    <source>
        <dbReference type="ARBA" id="ARBA00023015"/>
    </source>
</evidence>
<dbReference type="Pfam" id="PF12833">
    <property type="entry name" value="HTH_18"/>
    <property type="match status" value="1"/>
</dbReference>
<keyword evidence="1" id="KW-0805">Transcription regulation</keyword>
<dbReference type="GO" id="GO:0003700">
    <property type="term" value="F:DNA-binding transcription factor activity"/>
    <property type="evidence" value="ECO:0007669"/>
    <property type="project" value="InterPro"/>
</dbReference>
<evidence type="ECO:0000256" key="2">
    <source>
        <dbReference type="ARBA" id="ARBA00023125"/>
    </source>
</evidence>
<name>A0A9D1EQ86_9FIRM</name>
<dbReference type="EMBL" id="DVIQ01000002">
    <property type="protein sequence ID" value="HIS29970.1"/>
    <property type="molecule type" value="Genomic_DNA"/>
</dbReference>
<keyword evidence="3" id="KW-0804">Transcription</keyword>
<dbReference type="Gene3D" id="2.60.120.280">
    <property type="entry name" value="Regulatory protein AraC"/>
    <property type="match status" value="1"/>
</dbReference>
<dbReference type="PANTHER" id="PTHR43280">
    <property type="entry name" value="ARAC-FAMILY TRANSCRIPTIONAL REGULATOR"/>
    <property type="match status" value="1"/>
</dbReference>
<dbReference type="GO" id="GO:0043565">
    <property type="term" value="F:sequence-specific DNA binding"/>
    <property type="evidence" value="ECO:0007669"/>
    <property type="project" value="InterPro"/>
</dbReference>
<dbReference type="SUPFAM" id="SSF51215">
    <property type="entry name" value="Regulatory protein AraC"/>
    <property type="match status" value="1"/>
</dbReference>
<organism evidence="5 6">
    <name type="scientific">Candidatus Limivivens intestinipullorum</name>
    <dbReference type="NCBI Taxonomy" id="2840858"/>
    <lineage>
        <taxon>Bacteria</taxon>
        <taxon>Bacillati</taxon>
        <taxon>Bacillota</taxon>
        <taxon>Clostridia</taxon>
        <taxon>Lachnospirales</taxon>
        <taxon>Lachnospiraceae</taxon>
        <taxon>Lachnospiraceae incertae sedis</taxon>
        <taxon>Candidatus Limivivens</taxon>
    </lineage>
</organism>
<accession>A0A9D1EQ86</accession>
<evidence type="ECO:0000313" key="6">
    <source>
        <dbReference type="Proteomes" id="UP000823935"/>
    </source>
</evidence>
<dbReference type="InterPro" id="IPR009057">
    <property type="entry name" value="Homeodomain-like_sf"/>
</dbReference>
<keyword evidence="2" id="KW-0238">DNA-binding</keyword>
<dbReference type="PROSITE" id="PS01124">
    <property type="entry name" value="HTH_ARAC_FAMILY_2"/>
    <property type="match status" value="1"/>
</dbReference>
<dbReference type="CDD" id="cd06986">
    <property type="entry name" value="cupin_MmsR-like_N"/>
    <property type="match status" value="1"/>
</dbReference>
<comment type="caution">
    <text evidence="5">The sequence shown here is derived from an EMBL/GenBank/DDBJ whole genome shotgun (WGS) entry which is preliminary data.</text>
</comment>